<comment type="similarity">
    <text evidence="1">Belongs to the Hha/YmoA/Cnu family.</text>
</comment>
<evidence type="ECO:0000313" key="3">
    <source>
        <dbReference type="Proteomes" id="UP000188967"/>
    </source>
</evidence>
<protein>
    <submittedName>
        <fullName evidence="2">Transcriptional regulator</fullName>
    </submittedName>
</protein>
<evidence type="ECO:0000256" key="1">
    <source>
        <dbReference type="ARBA" id="ARBA00010526"/>
    </source>
</evidence>
<dbReference type="Gene3D" id="1.20.1280.40">
    <property type="entry name" value="HHA"/>
    <property type="match status" value="1"/>
</dbReference>
<gene>
    <name evidence="2" type="ORF">BXT93_09550</name>
</gene>
<dbReference type="RefSeq" id="WP_076795211.1">
    <property type="nucleotide sequence ID" value="NZ_JBJLQL010000047.1"/>
</dbReference>
<sequence length="67" mass="7936">MNKQDWLFKLRKITEVSTLEKVIERKEDTLTSAELVVFYSASDHRLAEILSGKLFDKIPAHIWKYVR</sequence>
<dbReference type="InterPro" id="IPR007985">
    <property type="entry name" value="Hemolysn_expr_modulating_HHA"/>
</dbReference>
<dbReference type="AlphaFoldDB" id="A0A1V2GHM1"/>
<accession>A0A1V2GHM1</accession>
<dbReference type="Pfam" id="PF05321">
    <property type="entry name" value="HHA"/>
    <property type="match status" value="1"/>
</dbReference>
<comment type="caution">
    <text evidence="2">The sequence shown here is derived from an EMBL/GenBank/DDBJ whole genome shotgun (WGS) entry which is preliminary data.</text>
</comment>
<dbReference type="Proteomes" id="UP000188967">
    <property type="component" value="Unassembled WGS sequence"/>
</dbReference>
<organism evidence="2 3">
    <name type="scientific">Escherichia coli</name>
    <dbReference type="NCBI Taxonomy" id="562"/>
    <lineage>
        <taxon>Bacteria</taxon>
        <taxon>Pseudomonadati</taxon>
        <taxon>Pseudomonadota</taxon>
        <taxon>Gammaproteobacteria</taxon>
        <taxon>Enterobacterales</taxon>
        <taxon>Enterobacteriaceae</taxon>
        <taxon>Escherichia</taxon>
    </lineage>
</organism>
<evidence type="ECO:0000313" key="2">
    <source>
        <dbReference type="EMBL" id="ONG35188.1"/>
    </source>
</evidence>
<name>A0A1V2GHM1_ECOLX</name>
<proteinExistence type="inferred from homology"/>
<dbReference type="SUPFAM" id="SSF68989">
    <property type="entry name" value="Hemolysin expression modulating protein HHA"/>
    <property type="match status" value="1"/>
</dbReference>
<reference evidence="2 3" key="1">
    <citation type="submission" date="2017-01" db="EMBL/GenBank/DDBJ databases">
        <title>Draft genome sequence of an E. coli strain isolated from human, in Amazon, Brazil.</title>
        <authorList>
            <person name="Moura Q."/>
            <person name="Fernandes M.R."/>
            <person name="Cerdeira L."/>
            <person name="Vianello M."/>
            <person name="Souza T.A."/>
            <person name="Ienne S."/>
            <person name="Lincopan N."/>
        </authorList>
    </citation>
    <scope>NUCLEOTIDE SEQUENCE [LARGE SCALE GENOMIC DNA]</scope>
    <source>
        <strain evidence="2 3">ICBEcBL-II-13</strain>
    </source>
</reference>
<dbReference type="InterPro" id="IPR036666">
    <property type="entry name" value="HHA_sf"/>
</dbReference>
<dbReference type="EMBL" id="MTPS01000135">
    <property type="protein sequence ID" value="ONG35188.1"/>
    <property type="molecule type" value="Genomic_DNA"/>
</dbReference>